<evidence type="ECO:0000313" key="3">
    <source>
        <dbReference type="Proteomes" id="UP000630135"/>
    </source>
</evidence>
<sequence length="83" mass="9573">MQAPDAGLHFFLWPSPGQTPGKERGMTFNAFCRNCNMDEVPEPGQYCDECQAQADERYAEYLREQAEYEKEARRTDDPTSISF</sequence>
<reference evidence="3" key="3">
    <citation type="journal article" date="2019" name="Int. J. Syst. Evol. Microbiol.">
        <title>The Global Catalogue of Microorganisms (GCM) 10K type strain sequencing project: providing services to taxonomists for standard genome sequencing and annotation.</title>
        <authorList>
            <consortium name="The Broad Institute Genomics Platform"/>
            <consortium name="The Broad Institute Genome Sequencing Center for Infectious Disease"/>
            <person name="Wu L."/>
            <person name="Ma J."/>
        </authorList>
    </citation>
    <scope>NUCLEOTIDE SEQUENCE [LARGE SCALE GENOMIC DNA]</scope>
    <source>
        <strain evidence="3">CGMCC 1.8884</strain>
    </source>
</reference>
<evidence type="ECO:0000313" key="4">
    <source>
        <dbReference type="Proteomes" id="UP000652720"/>
    </source>
</evidence>
<accession>A0AAV4K654</accession>
<dbReference type="Proteomes" id="UP000630135">
    <property type="component" value="Unassembled WGS sequence"/>
</dbReference>
<dbReference type="Proteomes" id="UP000652720">
    <property type="component" value="Unassembled WGS sequence"/>
</dbReference>
<evidence type="ECO:0000313" key="1">
    <source>
        <dbReference type="EMBL" id="GGI85845.1"/>
    </source>
</evidence>
<reference evidence="2" key="1">
    <citation type="journal article" date="2014" name="Int. J. Syst. Evol. Microbiol.">
        <title>Complete genome of a new Firmicutes species belonging to the dominant human colonic microbiota ('Ruminococcus bicirculans') reveals two chromosomes and a selective capacity to utilize plant glucans.</title>
        <authorList>
            <consortium name="NISC Comparative Sequencing Program"/>
            <person name="Wegmann U."/>
            <person name="Louis P."/>
            <person name="Goesmann A."/>
            <person name="Henrissat B."/>
            <person name="Duncan S.H."/>
            <person name="Flint H.J."/>
        </authorList>
    </citation>
    <scope>NUCLEOTIDE SEQUENCE</scope>
    <source>
        <strain evidence="2">CGMCC 1.8884</strain>
    </source>
</reference>
<protein>
    <submittedName>
        <fullName evidence="1">Uncharacterized protein</fullName>
    </submittedName>
</protein>
<gene>
    <name evidence="2" type="ORF">GCM10008021_18350</name>
    <name evidence="1" type="ORF">GCM10010914_20400</name>
</gene>
<reference evidence="1" key="4">
    <citation type="submission" date="2023-08" db="EMBL/GenBank/DDBJ databases">
        <authorList>
            <person name="Sun Q."/>
            <person name="Zhou Y."/>
        </authorList>
    </citation>
    <scope>NUCLEOTIDE SEQUENCE</scope>
    <source>
        <strain evidence="2">CGMCC 1.8884</strain>
        <strain evidence="1">CGMCC 1.8885</strain>
    </source>
</reference>
<comment type="caution">
    <text evidence="1">The sequence shown here is derived from an EMBL/GenBank/DDBJ whole genome shotgun (WGS) entry which is preliminary data.</text>
</comment>
<name>A0AAV4K654_9DEIO</name>
<reference evidence="1" key="2">
    <citation type="journal article" date="2014" name="Int. J. Syst. Evol. Microbiol.">
        <title>Complete genome sequence of Corynebacterium casei LMG S-19264T (=DSM 44701T), isolated from a smear-ripened cheese.</title>
        <authorList>
            <consortium name="US DOE Joint Genome Institute (JGI-PGF)"/>
            <person name="Walter F."/>
            <person name="Albersmeier A."/>
            <person name="Kalinowski J."/>
            <person name="Ruckert C."/>
        </authorList>
    </citation>
    <scope>NUCLEOTIDE SEQUENCE</scope>
    <source>
        <strain evidence="1">CGMCC 1.8885</strain>
    </source>
</reference>
<dbReference type="EMBL" id="BMMA01000019">
    <property type="protein sequence ID" value="GGI85845.1"/>
    <property type="molecule type" value="Genomic_DNA"/>
</dbReference>
<organism evidence="1 4">
    <name type="scientific">Deinococcus wulumuqiensis</name>
    <dbReference type="NCBI Taxonomy" id="980427"/>
    <lineage>
        <taxon>Bacteria</taxon>
        <taxon>Thermotogati</taxon>
        <taxon>Deinococcota</taxon>
        <taxon>Deinococci</taxon>
        <taxon>Deinococcales</taxon>
        <taxon>Deinococcaceae</taxon>
        <taxon>Deinococcus</taxon>
    </lineage>
</organism>
<dbReference type="AlphaFoldDB" id="A0AAV4K654"/>
<dbReference type="EMBL" id="BMLZ01000021">
    <property type="protein sequence ID" value="GGP30184.1"/>
    <property type="molecule type" value="Genomic_DNA"/>
</dbReference>
<proteinExistence type="predicted"/>
<evidence type="ECO:0000313" key="2">
    <source>
        <dbReference type="EMBL" id="GGP30184.1"/>
    </source>
</evidence>
<keyword evidence="3" id="KW-1185">Reference proteome</keyword>